<dbReference type="EMBL" id="CP130612">
    <property type="protein sequence ID" value="WKW11593.1"/>
    <property type="molecule type" value="Genomic_DNA"/>
</dbReference>
<accession>A0AA49Q6I2</accession>
<dbReference type="RefSeq" id="WP_367887291.1">
    <property type="nucleotide sequence ID" value="NZ_CP130612.1"/>
</dbReference>
<evidence type="ECO:0000259" key="2">
    <source>
        <dbReference type="Pfam" id="PF12867"/>
    </source>
</evidence>
<dbReference type="SUPFAM" id="SSF109854">
    <property type="entry name" value="DinB/YfiT-like putative metalloenzymes"/>
    <property type="match status" value="1"/>
</dbReference>
<dbReference type="InterPro" id="IPR034660">
    <property type="entry name" value="DinB/YfiT-like"/>
</dbReference>
<feature type="domain" description="DinB-like" evidence="2">
    <location>
        <begin position="39"/>
        <end position="162"/>
    </location>
</feature>
<dbReference type="Gene3D" id="1.20.120.450">
    <property type="entry name" value="dinb family like domain"/>
    <property type="match status" value="1"/>
</dbReference>
<evidence type="ECO:0000313" key="3">
    <source>
        <dbReference type="EMBL" id="WKW11593.1"/>
    </source>
</evidence>
<feature type="chain" id="PRO_5041358590" evidence="1">
    <location>
        <begin position="20"/>
        <end position="180"/>
    </location>
</feature>
<reference evidence="4" key="1">
    <citation type="submission" date="2023-07" db="EMBL/GenBank/DDBJ databases">
        <authorList>
            <person name="Haufschild T."/>
            <person name="Kallscheuer N."/>
            <person name="Hammer J."/>
            <person name="Kohn T."/>
            <person name="Kabuu M."/>
            <person name="Jogler M."/>
            <person name="Wohfarth N."/>
            <person name="Heuer A."/>
            <person name="Rohde M."/>
            <person name="van Teeseling M.C.F."/>
            <person name="Jogler C."/>
        </authorList>
    </citation>
    <scope>NUCLEOTIDE SEQUENCE</scope>
    <source>
        <strain evidence="3">Strain 138</strain>
        <strain evidence="4">Strain 318</strain>
    </source>
</reference>
<dbReference type="Proteomes" id="UP001229955">
    <property type="component" value="Chromosome"/>
</dbReference>
<feature type="signal peptide" evidence="1">
    <location>
        <begin position="1"/>
        <end position="19"/>
    </location>
</feature>
<dbReference type="InterPro" id="IPR024775">
    <property type="entry name" value="DinB-like"/>
</dbReference>
<proteinExistence type="predicted"/>
<dbReference type="AlphaFoldDB" id="A0AA49Q6I2"/>
<dbReference type="Pfam" id="PF12867">
    <property type="entry name" value="DinB_2"/>
    <property type="match status" value="1"/>
</dbReference>
<organism evidence="4 5">
    <name type="scientific">Pseudogemmatithrix spongiicola</name>
    <dbReference type="NCBI Taxonomy" id="3062599"/>
    <lineage>
        <taxon>Bacteria</taxon>
        <taxon>Pseudomonadati</taxon>
        <taxon>Gemmatimonadota</taxon>
        <taxon>Gemmatimonadia</taxon>
        <taxon>Gemmatimonadales</taxon>
        <taxon>Gemmatimonadaceae</taxon>
        <taxon>Pseudogemmatithrix</taxon>
    </lineage>
</organism>
<keyword evidence="5" id="KW-1185">Reference proteome</keyword>
<accession>A0AA49Q485</accession>
<protein>
    <submittedName>
        <fullName evidence="4">DinB family protein</fullName>
    </submittedName>
</protein>
<gene>
    <name evidence="3" type="ORF">Strain138_000848</name>
    <name evidence="4" type="ORF">Strain318_000848</name>
</gene>
<evidence type="ECO:0000313" key="5">
    <source>
        <dbReference type="Proteomes" id="UP001229955"/>
    </source>
</evidence>
<name>A0AA49Q6I2_9BACT</name>
<evidence type="ECO:0000313" key="4">
    <source>
        <dbReference type="EMBL" id="WKW14503.1"/>
    </source>
</evidence>
<sequence length="180" mass="19394">MRPLLRAACAIPLLSCALAAQPAAPQGWRNEYLAVMQGTADKYIQLAEAIPADKYEWRPAPGVRSIAEVLLHVATANYGLAPRLGGQLPAGVNVQGLERSTTAKAEVLRHLRAAFAHFRGTVEAFPEADAGRMVPFFGPPQITARHFLYFNADHNGEHLGQLIAYARMNGVTPPWSGGGN</sequence>
<dbReference type="KEGG" id="pspc:Strain318_000848"/>
<dbReference type="EMBL" id="CP130613">
    <property type="protein sequence ID" value="WKW14503.1"/>
    <property type="molecule type" value="Genomic_DNA"/>
</dbReference>
<keyword evidence="1" id="KW-0732">Signal</keyword>
<evidence type="ECO:0000256" key="1">
    <source>
        <dbReference type="SAM" id="SignalP"/>
    </source>
</evidence>